<keyword evidence="3 10" id="KW-0645">Protease</keyword>
<evidence type="ECO:0000313" key="11">
    <source>
        <dbReference type="Proteomes" id="UP000273044"/>
    </source>
</evidence>
<evidence type="ECO:0000313" key="9">
    <source>
        <dbReference type="EMBL" id="QUC10136.1"/>
    </source>
</evidence>
<feature type="domain" description="Peptidase S49" evidence="8">
    <location>
        <begin position="343"/>
        <end position="493"/>
    </location>
</feature>
<evidence type="ECO:0000256" key="6">
    <source>
        <dbReference type="ARBA" id="ARBA00023136"/>
    </source>
</evidence>
<dbReference type="NCBIfam" id="TIGR00706">
    <property type="entry name" value="SppA_dom"/>
    <property type="match status" value="1"/>
</dbReference>
<dbReference type="AlphaFoldDB" id="A0A3N4CVQ4"/>
<dbReference type="GO" id="GO:0008236">
    <property type="term" value="F:serine-type peptidase activity"/>
    <property type="evidence" value="ECO:0007669"/>
    <property type="project" value="UniProtKB-KW"/>
</dbReference>
<dbReference type="GO" id="GO:0006465">
    <property type="term" value="P:signal peptide processing"/>
    <property type="evidence" value="ECO:0007669"/>
    <property type="project" value="InterPro"/>
</dbReference>
<dbReference type="EMBL" id="LR134406">
    <property type="protein sequence ID" value="VEH69834.1"/>
    <property type="molecule type" value="Genomic_DNA"/>
</dbReference>
<dbReference type="Proteomes" id="UP000677180">
    <property type="component" value="Chromosome"/>
</dbReference>
<gene>
    <name evidence="10" type="primary">sppA_1</name>
    <name evidence="9" type="synonym">sppA</name>
    <name evidence="9" type="ORF">J5A53_09990</name>
    <name evidence="10" type="ORF">NCTC12967_01112</name>
</gene>
<dbReference type="Gene3D" id="3.90.226.10">
    <property type="entry name" value="2-enoyl-CoA Hydratase, Chain A, domain 1"/>
    <property type="match status" value="3"/>
</dbReference>
<dbReference type="Proteomes" id="UP000273044">
    <property type="component" value="Chromosome"/>
</dbReference>
<dbReference type="OMA" id="KGQYLYC"/>
<dbReference type="Pfam" id="PF01343">
    <property type="entry name" value="Peptidase_S49"/>
    <property type="match status" value="2"/>
</dbReference>
<evidence type="ECO:0000259" key="8">
    <source>
        <dbReference type="Pfam" id="PF01343"/>
    </source>
</evidence>
<organism evidence="10 11">
    <name type="scientific">Arachnia propionica</name>
    <dbReference type="NCBI Taxonomy" id="1750"/>
    <lineage>
        <taxon>Bacteria</taxon>
        <taxon>Bacillati</taxon>
        <taxon>Actinomycetota</taxon>
        <taxon>Actinomycetes</taxon>
        <taxon>Propionibacteriales</taxon>
        <taxon>Propionibacteriaceae</taxon>
        <taxon>Arachnia</taxon>
    </lineage>
</organism>
<evidence type="ECO:0000256" key="1">
    <source>
        <dbReference type="ARBA" id="ARBA00004370"/>
    </source>
</evidence>
<dbReference type="PIRSF" id="PIRSF001217">
    <property type="entry name" value="Protease_4_SppA"/>
    <property type="match status" value="1"/>
</dbReference>
<dbReference type="EMBL" id="CP072385">
    <property type="protein sequence ID" value="QUC10136.1"/>
    <property type="molecule type" value="Genomic_DNA"/>
</dbReference>
<feature type="domain" description="Peptidase S49" evidence="8">
    <location>
        <begin position="104"/>
        <end position="240"/>
    </location>
</feature>
<dbReference type="GO" id="GO:0016020">
    <property type="term" value="C:membrane"/>
    <property type="evidence" value="ECO:0007669"/>
    <property type="project" value="UniProtKB-SubCell"/>
</dbReference>
<sequence length="561" mass="61275">MVLKSFLDKLPRPTRRIVLELDLARGVLETFPRNPLQMLQVVGATAVSDLREHLTEAVKDERVAGLIVHAVDCGQPMTVMDEIAHLIEAFGTRRPTMAWAESFGELSNSLAAYKLATACRTVWLQPTGALGIGGVEVDITLFRGLLEKAGVTPQFGQRHEYKTAADQFVAPEVTEANREMTHRLAQSAVDDTVAVIARRRGVALETVWEAVNSSPVVPERAKELGLIDEIGYRDEAYAKVLAEWAAKPGDLLYASRYQPRPNLVGAFRRDRPKVAVVSLRGPIETGRGRPGTFTGPSAGADVVDEHLRVALRDDQIKAVLFEVDSPGGSAVASDFVRRSILRLRESGRPVVARMGAMAASGGYYVSMPCDEIVAHATTLTGSIGVLAGKFVTRGLYEKLGLKRESIRIGAASGMLSTATEFSPEDWDRLNAELDRVYRQFTTLAAQDRAMDHEHLESLARGRVWSGADACERGLVDHVGDWRLAWRRVCALADIDPEEATPVRIGVGSVLERIIPARSSEHRAESARISLPTADDLLTRAAELVGLPIHGVLSLPFHIKVR</sequence>
<dbReference type="InterPro" id="IPR047272">
    <property type="entry name" value="S49_SppA_C"/>
</dbReference>
<comment type="subcellular location">
    <subcellularLocation>
        <location evidence="1">Membrane</location>
    </subcellularLocation>
</comment>
<dbReference type="InterPro" id="IPR029045">
    <property type="entry name" value="ClpP/crotonase-like_dom_sf"/>
</dbReference>
<keyword evidence="6" id="KW-0472">Membrane</keyword>
<accession>A0A3N4CVQ4</accession>
<evidence type="ECO:0000256" key="2">
    <source>
        <dbReference type="ARBA" id="ARBA00008683"/>
    </source>
</evidence>
<dbReference type="InterPro" id="IPR004634">
    <property type="entry name" value="Pept_S49_pIV"/>
</dbReference>
<keyword evidence="4 10" id="KW-0378">Hydrolase</keyword>
<comment type="similarity">
    <text evidence="2">Belongs to the peptidase S49 family.</text>
</comment>
<dbReference type="SUPFAM" id="SSF52096">
    <property type="entry name" value="ClpP/crotonase"/>
    <property type="match status" value="2"/>
</dbReference>
<keyword evidence="11" id="KW-1185">Reference proteome</keyword>
<dbReference type="OrthoDB" id="9764363at2"/>
<reference evidence="10 11" key="1">
    <citation type="submission" date="2018-12" db="EMBL/GenBank/DDBJ databases">
        <authorList>
            <consortium name="Pathogen Informatics"/>
        </authorList>
    </citation>
    <scope>NUCLEOTIDE SEQUENCE [LARGE SCALE GENOMIC DNA]</scope>
    <source>
        <strain evidence="10 11">NCTC12967</strain>
    </source>
</reference>
<keyword evidence="5" id="KW-0720">Serine protease</keyword>
<dbReference type="InterPro" id="IPR047217">
    <property type="entry name" value="S49_SppA_67K_type_N"/>
</dbReference>
<evidence type="ECO:0000313" key="10">
    <source>
        <dbReference type="EMBL" id="VEH69834.1"/>
    </source>
</evidence>
<dbReference type="PANTHER" id="PTHR33209">
    <property type="entry name" value="PROTEASE 4"/>
    <property type="match status" value="1"/>
</dbReference>
<proteinExistence type="inferred from homology"/>
<evidence type="ECO:0000256" key="3">
    <source>
        <dbReference type="ARBA" id="ARBA00022670"/>
    </source>
</evidence>
<dbReference type="Gene3D" id="6.20.330.10">
    <property type="match status" value="1"/>
</dbReference>
<dbReference type="CDD" id="cd07023">
    <property type="entry name" value="S49_Sppa_N_C"/>
    <property type="match status" value="1"/>
</dbReference>
<feature type="active site" description="Nucleophile" evidence="7">
    <location>
        <position position="360"/>
    </location>
</feature>
<dbReference type="InterPro" id="IPR002142">
    <property type="entry name" value="Peptidase_S49"/>
</dbReference>
<evidence type="ECO:0000256" key="5">
    <source>
        <dbReference type="ARBA" id="ARBA00022825"/>
    </source>
</evidence>
<dbReference type="GeneID" id="64406592"/>
<dbReference type="InterPro" id="IPR004635">
    <property type="entry name" value="Pept_S49_SppA"/>
</dbReference>
<protein>
    <submittedName>
        <fullName evidence="10">Protease 4</fullName>
        <ecNumber evidence="10">3.4.21.-</ecNumber>
    </submittedName>
    <submittedName>
        <fullName evidence="9">Signal peptide peptidase SppA</fullName>
    </submittedName>
</protein>
<feature type="active site" description="Proton donor/acceptor" evidence="7">
    <location>
        <position position="162"/>
    </location>
</feature>
<evidence type="ECO:0000256" key="4">
    <source>
        <dbReference type="ARBA" id="ARBA00022801"/>
    </source>
</evidence>
<dbReference type="RefSeq" id="WP_014846226.1">
    <property type="nucleotide sequence ID" value="NZ_CAJZDL010000001.1"/>
</dbReference>
<evidence type="ECO:0000256" key="7">
    <source>
        <dbReference type="PIRSR" id="PIRSR001217-1"/>
    </source>
</evidence>
<dbReference type="EC" id="3.4.21.-" evidence="10"/>
<dbReference type="PANTHER" id="PTHR33209:SF1">
    <property type="entry name" value="PEPTIDASE S49 DOMAIN-CONTAINING PROTEIN"/>
    <property type="match status" value="1"/>
</dbReference>
<dbReference type="CDD" id="cd07018">
    <property type="entry name" value="S49_SppA_67K_type"/>
    <property type="match status" value="1"/>
</dbReference>
<reference evidence="9" key="2">
    <citation type="submission" date="2021-03" db="EMBL/GenBank/DDBJ databases">
        <title>Human Oral Microbial Genomes.</title>
        <authorList>
            <person name="Johnston C.D."/>
            <person name="Chen T."/>
            <person name="Dewhirst F.E."/>
        </authorList>
    </citation>
    <scope>NUCLEOTIDE SEQUENCE</scope>
    <source>
        <strain evidence="9">F0714</strain>
    </source>
</reference>
<name>A0A3N4CVQ4_9ACTN</name>